<organism evidence="1">
    <name type="scientific">uncultured Sphingomonadaceae bacterium</name>
    <dbReference type="NCBI Taxonomy" id="169976"/>
    <lineage>
        <taxon>Bacteria</taxon>
        <taxon>Pseudomonadati</taxon>
        <taxon>Pseudomonadota</taxon>
        <taxon>Alphaproteobacteria</taxon>
        <taxon>Sphingomonadales</taxon>
        <taxon>Sphingomonadaceae</taxon>
        <taxon>environmental samples</taxon>
    </lineage>
</organism>
<dbReference type="SUPFAM" id="SSF52540">
    <property type="entry name" value="P-loop containing nucleoside triphosphate hydrolases"/>
    <property type="match status" value="1"/>
</dbReference>
<sequence length="258" mass="29949">MLVTSQFVVLNLPKTGSSFVRQVLKEIHARRRWRWGADRFLKELLLPREGALAGGRDQHGTWSQVPVAYRHLPVVSVIRSPYDKLLSAYRYRWWADHPPVDRETLVRRLPNFPDLSLDEFATLWDLAVERRLGGENPLGLGHQTVQFARFFFREPERAIRALSDDYVDGGAFERDMADVTFLRQERLNEELAGFLGRFSYSPAELELCRRHPRVNETADSATDPRALWTPTALEHVRSRERFLLRILGRRGLRYASPA</sequence>
<dbReference type="InterPro" id="IPR027417">
    <property type="entry name" value="P-loop_NTPase"/>
</dbReference>
<proteinExistence type="predicted"/>
<name>A0A6J4SPD4_9SPHN</name>
<evidence type="ECO:0008006" key="2">
    <source>
        <dbReference type="Google" id="ProtNLM"/>
    </source>
</evidence>
<dbReference type="EMBL" id="CADCVW010000054">
    <property type="protein sequence ID" value="CAA9500548.1"/>
    <property type="molecule type" value="Genomic_DNA"/>
</dbReference>
<dbReference type="AlphaFoldDB" id="A0A6J4SPD4"/>
<protein>
    <recommendedName>
        <fullName evidence="2">Sulfotransferase domain-containing protein</fullName>
    </recommendedName>
</protein>
<accession>A0A6J4SPD4</accession>
<gene>
    <name evidence="1" type="ORF">AVDCRST_MAG39-1382</name>
</gene>
<evidence type="ECO:0000313" key="1">
    <source>
        <dbReference type="EMBL" id="CAA9500548.1"/>
    </source>
</evidence>
<reference evidence="1" key="1">
    <citation type="submission" date="2020-02" db="EMBL/GenBank/DDBJ databases">
        <authorList>
            <person name="Meier V. D."/>
        </authorList>
    </citation>
    <scope>NUCLEOTIDE SEQUENCE</scope>
    <source>
        <strain evidence="1">AVDCRST_MAG39</strain>
    </source>
</reference>